<dbReference type="SUPFAM" id="SSF56112">
    <property type="entry name" value="Protein kinase-like (PK-like)"/>
    <property type="match status" value="1"/>
</dbReference>
<evidence type="ECO:0000256" key="4">
    <source>
        <dbReference type="ARBA" id="ARBA00012483"/>
    </source>
</evidence>
<feature type="domain" description="U-box" evidence="10">
    <location>
        <begin position="594"/>
        <end position="665"/>
    </location>
</feature>
<dbReference type="InterPro" id="IPR013083">
    <property type="entry name" value="Znf_RING/FYVE/PHD"/>
</dbReference>
<dbReference type="EC" id="2.3.2.27" evidence="4"/>
<dbReference type="Gene3D" id="1.10.510.10">
    <property type="entry name" value="Transferase(Phosphotransferase) domain 1"/>
    <property type="match status" value="1"/>
</dbReference>
<keyword evidence="6" id="KW-0833">Ubl conjugation pathway</keyword>
<dbReference type="CDD" id="cd16655">
    <property type="entry name" value="RING-Ubox_WDSUB1-like"/>
    <property type="match status" value="1"/>
</dbReference>
<comment type="catalytic activity">
    <reaction evidence="1">
        <text>S-ubiquitinyl-[E2 ubiquitin-conjugating enzyme]-L-cysteine + [acceptor protein]-L-lysine = [E2 ubiquitin-conjugating enzyme]-L-cysteine + N(6)-ubiquitinyl-[acceptor protein]-L-lysine.</text>
        <dbReference type="EC" id="2.3.2.27"/>
    </reaction>
</comment>
<dbReference type="PROSITE" id="PS51698">
    <property type="entry name" value="U_BOX"/>
    <property type="match status" value="1"/>
</dbReference>
<dbReference type="PANTHER" id="PTHR45647">
    <property type="entry name" value="OS02G0152300 PROTEIN"/>
    <property type="match status" value="1"/>
</dbReference>
<evidence type="ECO:0000256" key="8">
    <source>
        <dbReference type="SAM" id="Coils"/>
    </source>
</evidence>
<keyword evidence="8" id="KW-0175">Coiled coil</keyword>
<dbReference type="CDD" id="cd01989">
    <property type="entry name" value="USP_STK_Ubox_N"/>
    <property type="match status" value="1"/>
</dbReference>
<proteinExistence type="predicted"/>
<dbReference type="EMBL" id="JBJXBP010000001">
    <property type="protein sequence ID" value="KAL3850684.1"/>
    <property type="molecule type" value="Genomic_DNA"/>
</dbReference>
<dbReference type="InterPro" id="IPR051348">
    <property type="entry name" value="U-box_ubiquitin_ligases"/>
</dbReference>
<dbReference type="SUPFAM" id="SSF57850">
    <property type="entry name" value="RING/U-box"/>
    <property type="match status" value="1"/>
</dbReference>
<comment type="pathway">
    <text evidence="3">Protein modification; protein ubiquitination.</text>
</comment>
<dbReference type="GO" id="GO:0005524">
    <property type="term" value="F:ATP binding"/>
    <property type="evidence" value="ECO:0007669"/>
    <property type="project" value="UniProtKB-UniRule"/>
</dbReference>
<dbReference type="InterPro" id="IPR003613">
    <property type="entry name" value="Ubox_domain"/>
</dbReference>
<keyword evidence="7" id="KW-0547">Nucleotide-binding</keyword>
<dbReference type="InterPro" id="IPR017441">
    <property type="entry name" value="Protein_kinase_ATP_BS"/>
</dbReference>
<feature type="coiled-coil region" evidence="8">
    <location>
        <begin position="202"/>
        <end position="278"/>
    </location>
</feature>
<dbReference type="Gene3D" id="3.30.200.20">
    <property type="entry name" value="Phosphorylase Kinase, domain 1"/>
    <property type="match status" value="1"/>
</dbReference>
<evidence type="ECO:0000256" key="6">
    <source>
        <dbReference type="ARBA" id="ARBA00022786"/>
    </source>
</evidence>
<dbReference type="PROSITE" id="PS50011">
    <property type="entry name" value="PROTEIN_KINASE_DOM"/>
    <property type="match status" value="1"/>
</dbReference>
<keyword evidence="12" id="KW-1185">Reference proteome</keyword>
<feature type="binding site" evidence="7">
    <location>
        <position position="349"/>
    </location>
    <ligand>
        <name>ATP</name>
        <dbReference type="ChEBI" id="CHEBI:30616"/>
    </ligand>
</feature>
<evidence type="ECO:0000256" key="7">
    <source>
        <dbReference type="PROSITE-ProRule" id="PRU10141"/>
    </source>
</evidence>
<dbReference type="GO" id="GO:0061630">
    <property type="term" value="F:ubiquitin protein ligase activity"/>
    <property type="evidence" value="ECO:0007669"/>
    <property type="project" value="UniProtKB-EC"/>
</dbReference>
<evidence type="ECO:0000256" key="1">
    <source>
        <dbReference type="ARBA" id="ARBA00000900"/>
    </source>
</evidence>
<dbReference type="PROSITE" id="PS00107">
    <property type="entry name" value="PROTEIN_KINASE_ATP"/>
    <property type="match status" value="1"/>
</dbReference>
<dbReference type="SMART" id="SM00504">
    <property type="entry name" value="Ubox"/>
    <property type="match status" value="1"/>
</dbReference>
<dbReference type="InterPro" id="IPR001245">
    <property type="entry name" value="Ser-Thr/Tyr_kinase_cat_dom"/>
</dbReference>
<reference evidence="11 12" key="1">
    <citation type="submission" date="2024-12" db="EMBL/GenBank/DDBJ databases">
        <title>The unique morphological basis and parallel evolutionary history of personate flowers in Penstemon.</title>
        <authorList>
            <person name="Depatie T.H."/>
            <person name="Wessinger C.A."/>
        </authorList>
    </citation>
    <scope>NUCLEOTIDE SEQUENCE [LARGE SCALE GENOMIC DNA]</scope>
    <source>
        <strain evidence="11">WTNN_2</strain>
        <tissue evidence="11">Leaf</tissue>
    </source>
</reference>
<dbReference type="Pfam" id="PF07714">
    <property type="entry name" value="PK_Tyr_Ser-Thr"/>
    <property type="match status" value="1"/>
</dbReference>
<evidence type="ECO:0000313" key="12">
    <source>
        <dbReference type="Proteomes" id="UP001634393"/>
    </source>
</evidence>
<keyword evidence="7" id="KW-0067">ATP-binding</keyword>
<organism evidence="11 12">
    <name type="scientific">Penstemon smallii</name>
    <dbReference type="NCBI Taxonomy" id="265156"/>
    <lineage>
        <taxon>Eukaryota</taxon>
        <taxon>Viridiplantae</taxon>
        <taxon>Streptophyta</taxon>
        <taxon>Embryophyta</taxon>
        <taxon>Tracheophyta</taxon>
        <taxon>Spermatophyta</taxon>
        <taxon>Magnoliopsida</taxon>
        <taxon>eudicotyledons</taxon>
        <taxon>Gunneridae</taxon>
        <taxon>Pentapetalae</taxon>
        <taxon>asterids</taxon>
        <taxon>lamiids</taxon>
        <taxon>Lamiales</taxon>
        <taxon>Plantaginaceae</taxon>
        <taxon>Cheloneae</taxon>
        <taxon>Penstemon</taxon>
    </lineage>
</organism>
<feature type="domain" description="Protein kinase" evidence="9">
    <location>
        <begin position="321"/>
        <end position="590"/>
    </location>
</feature>
<name>A0ABD3UME3_9LAMI</name>
<evidence type="ECO:0000313" key="11">
    <source>
        <dbReference type="EMBL" id="KAL3850684.1"/>
    </source>
</evidence>
<accession>A0ABD3UME3</accession>
<protein>
    <recommendedName>
        <fullName evidence="4">RING-type E3 ubiquitin transferase</fullName>
        <ecNumber evidence="4">2.3.2.27</ecNumber>
    </recommendedName>
</protein>
<dbReference type="InterPro" id="IPR000719">
    <property type="entry name" value="Prot_kinase_dom"/>
</dbReference>
<evidence type="ECO:0000256" key="3">
    <source>
        <dbReference type="ARBA" id="ARBA00004906"/>
    </source>
</evidence>
<gene>
    <name evidence="11" type="ORF">ACJIZ3_012566</name>
</gene>
<dbReference type="PANTHER" id="PTHR45647:SF43">
    <property type="entry name" value="OS10G0100500 PROTEIN"/>
    <property type="match status" value="1"/>
</dbReference>
<dbReference type="Proteomes" id="UP001634393">
    <property type="component" value="Unassembled WGS sequence"/>
</dbReference>
<sequence>MVALLSQPNNPNLDLFLSGFSVGSVSHIDIGVKVYVAVGKSVDKTVSLLQWTFRTFHGQEVCLLHVHRPSPLIPTLLGRFPASQASPEMVAAFRNEEREETMKLLSSYLLTCSRSKVKASIITTEADEVEKGILDLVNIHTIRKLIVGAIPDCTQGKNISRKATHIAKHAPPFCELCFVKKGKLIWTRQSLEAAHYREVNLRTDAENALRFTRQQQEKLLEEKEKTTHQLQKTMRNIALLDTHAQEANHRLEDLAGELKLIQSSIATLRHEKNKIQRKKIEATRWLDRWKSCGRYEETNDSKLFELPVFVLSDLETATCGFSESFVIGRGGYGVVYKGEILDKTVAIKKFHSYNMLRQTEFHRMEQVLGKLHHPYLVELIGVSPESWSLVYEYMPNGSLQDYLSNNNSISALNWKIRARIVADIASGLLFLHSSRPKTTVHGNLKPENILLDRNNRCKISDYGDNMLVATQALRCPSFRHCTTPCQDFSYTDPESYRTGAVTPKSDIYSFGLIILQLVTGRSLRGLIGEVHRAVSYGNITSVLDLSGGEWSSYVARRLVELGLQFCESNSRDRLELTPSLVKELERLPFLEEQITPSFFLCPILQEIMHDPQVAADGFTYEGEALRGWLGNGHETSPMTNLKLSHLNLTPNYALKLAIQDWVCKS</sequence>
<dbReference type="Pfam" id="PF04564">
    <property type="entry name" value="U-box"/>
    <property type="match status" value="1"/>
</dbReference>
<dbReference type="Gene3D" id="3.30.40.10">
    <property type="entry name" value="Zinc/RING finger domain, C3HC4 (zinc finger)"/>
    <property type="match status" value="1"/>
</dbReference>
<keyword evidence="5" id="KW-0808">Transferase</keyword>
<evidence type="ECO:0000256" key="5">
    <source>
        <dbReference type="ARBA" id="ARBA00022679"/>
    </source>
</evidence>
<dbReference type="InterPro" id="IPR011009">
    <property type="entry name" value="Kinase-like_dom_sf"/>
</dbReference>
<comment type="function">
    <text evidence="2">Functions as an E3 ubiquitin ligase.</text>
</comment>
<evidence type="ECO:0000259" key="10">
    <source>
        <dbReference type="PROSITE" id="PS51698"/>
    </source>
</evidence>
<evidence type="ECO:0000256" key="2">
    <source>
        <dbReference type="ARBA" id="ARBA00003861"/>
    </source>
</evidence>
<comment type="caution">
    <text evidence="11">The sequence shown here is derived from an EMBL/GenBank/DDBJ whole genome shotgun (WGS) entry which is preliminary data.</text>
</comment>
<evidence type="ECO:0000259" key="9">
    <source>
        <dbReference type="PROSITE" id="PS50011"/>
    </source>
</evidence>
<dbReference type="AlphaFoldDB" id="A0ABD3UME3"/>